<gene>
    <name evidence="2" type="primary">LOC108662420</name>
</gene>
<protein>
    <submittedName>
        <fullName evidence="2">Uncharacterized protein LOC108662420</fullName>
    </submittedName>
</protein>
<evidence type="ECO:0000313" key="2">
    <source>
        <dbReference type="RefSeq" id="XP_017978266.1"/>
    </source>
</evidence>
<organism evidence="1 2">
    <name type="scientific">Theobroma cacao</name>
    <name type="common">Cacao</name>
    <name type="synonym">Cocoa</name>
    <dbReference type="NCBI Taxonomy" id="3641"/>
    <lineage>
        <taxon>Eukaryota</taxon>
        <taxon>Viridiplantae</taxon>
        <taxon>Streptophyta</taxon>
        <taxon>Embryophyta</taxon>
        <taxon>Tracheophyta</taxon>
        <taxon>Spermatophyta</taxon>
        <taxon>Magnoliopsida</taxon>
        <taxon>eudicotyledons</taxon>
        <taxon>Gunneridae</taxon>
        <taxon>Pentapetalae</taxon>
        <taxon>rosids</taxon>
        <taxon>malvids</taxon>
        <taxon>Malvales</taxon>
        <taxon>Malvaceae</taxon>
        <taxon>Byttnerioideae</taxon>
        <taxon>Theobroma</taxon>
    </lineage>
</organism>
<dbReference type="Proteomes" id="UP000694886">
    <property type="component" value="Chromosome 6"/>
</dbReference>
<proteinExistence type="predicted"/>
<reference evidence="1" key="1">
    <citation type="journal article" date="1997" name="Nucleic Acids Res.">
        <title>tRNAscan-SE: a program for improved detection of transfer RNA genes in genomic sequence.</title>
        <authorList>
            <person name="Lowe T.M."/>
            <person name="Eddy S.R."/>
        </authorList>
    </citation>
    <scope>NUCLEOTIDE SEQUENCE [LARGE SCALE GENOMIC DNA]</scope>
    <source>
        <strain evidence="1">r\B97-61/B2</strain>
    </source>
</reference>
<dbReference type="Gramene" id="Tc06v2_t004620.1">
    <property type="protein sequence ID" value="Tc06v2_p004620.1"/>
    <property type="gene ID" value="Tc06v2_g004620"/>
</dbReference>
<name>A0AB32WKB5_THECC</name>
<sequence>MSSSSGVKANAYWAIKKLSFDLEVASEKHLSQLNEMDEFLLDAYENAKIYKEKTMRWHDQKIVEHHFELGQHVLLLNSHLKLFSGKFKLRWSRPFIVSMVFPHGAMEIMDGITNETFKVNGQWLKDYWGDDIDCQQSSINLSDPK</sequence>
<dbReference type="KEGG" id="tcc:108662420"/>
<accession>A0AB32WKB5</accession>
<evidence type="ECO:0000313" key="1">
    <source>
        <dbReference type="Proteomes" id="UP000694886"/>
    </source>
</evidence>
<dbReference type="RefSeq" id="XP_017978266.1">
    <property type="nucleotide sequence ID" value="XM_018122777.1"/>
</dbReference>
<dbReference type="GeneID" id="108662420"/>
<reference evidence="2" key="2">
    <citation type="submission" date="2025-08" db="UniProtKB">
        <authorList>
            <consortium name="RefSeq"/>
        </authorList>
    </citation>
    <scope>IDENTIFICATION</scope>
</reference>
<dbReference type="AlphaFoldDB" id="A0AB32WKB5"/>